<reference evidence="4 5" key="1">
    <citation type="journal article" date="2018" name="BMC Genomics">
        <title>Whole genome sequencing and function prediction of 133 gut anaerobes isolated from chicken caecum in pure cultures.</title>
        <authorList>
            <person name="Medvecky M."/>
            <person name="Cejkova D."/>
            <person name="Polansky O."/>
            <person name="Karasova D."/>
            <person name="Kubasova T."/>
            <person name="Cizek A."/>
            <person name="Rychlik I."/>
        </authorList>
    </citation>
    <scope>NUCLEOTIDE SEQUENCE [LARGE SCALE GENOMIC DNA]</scope>
    <source>
        <strain evidence="4 5">An13</strain>
    </source>
</reference>
<evidence type="ECO:0000256" key="2">
    <source>
        <dbReference type="ARBA" id="ARBA00022741"/>
    </source>
</evidence>
<comment type="caution">
    <text evidence="4">The sequence shown here is derived from an EMBL/GenBank/DDBJ whole genome shotgun (WGS) entry which is preliminary data.</text>
</comment>
<keyword evidence="3" id="KW-0067">ATP-binding</keyword>
<dbReference type="PANTHER" id="PTHR42939:SF1">
    <property type="entry name" value="ABC TRANSPORTER ATP-BINDING PROTEIN ALBC-RELATED"/>
    <property type="match status" value="1"/>
</dbReference>
<dbReference type="InterPro" id="IPR027417">
    <property type="entry name" value="P-loop_NTPase"/>
</dbReference>
<protein>
    <recommendedName>
        <fullName evidence="6">ATPase AAA-type core domain-containing protein</fullName>
    </recommendedName>
</protein>
<dbReference type="AlphaFoldDB" id="A0A1Y4SPX3"/>
<dbReference type="SUPFAM" id="SSF52540">
    <property type="entry name" value="P-loop containing nucleoside triphosphate hydrolases"/>
    <property type="match status" value="1"/>
</dbReference>
<evidence type="ECO:0000256" key="3">
    <source>
        <dbReference type="ARBA" id="ARBA00022840"/>
    </source>
</evidence>
<keyword evidence="5" id="KW-1185">Reference proteome</keyword>
<dbReference type="Gene3D" id="3.40.50.300">
    <property type="entry name" value="P-loop containing nucleotide triphosphate hydrolases"/>
    <property type="match status" value="1"/>
</dbReference>
<dbReference type="PANTHER" id="PTHR42939">
    <property type="entry name" value="ABC TRANSPORTER ATP-BINDING PROTEIN ALBC-RELATED"/>
    <property type="match status" value="1"/>
</dbReference>
<dbReference type="Proteomes" id="UP000195305">
    <property type="component" value="Unassembled WGS sequence"/>
</dbReference>
<gene>
    <name evidence="4" type="ORF">B5E75_12805</name>
</gene>
<evidence type="ECO:0000313" key="4">
    <source>
        <dbReference type="EMBL" id="OUQ31946.1"/>
    </source>
</evidence>
<proteinExistence type="predicted"/>
<keyword evidence="1" id="KW-0813">Transport</keyword>
<accession>A0A1Y4SPX3</accession>
<sequence>MSHSKLMILDEPFNGIDPISTIEITNLINSLTKKGFNFLISSHQLDILEKVATQYIIMKDYKIIEMNYKNKINNESFYKKYKEIYGDESHENMVEYI</sequence>
<evidence type="ECO:0000313" key="5">
    <source>
        <dbReference type="Proteomes" id="UP000195305"/>
    </source>
</evidence>
<dbReference type="EMBL" id="NFLJ01000048">
    <property type="protein sequence ID" value="OUQ31946.1"/>
    <property type="molecule type" value="Genomic_DNA"/>
</dbReference>
<dbReference type="InterPro" id="IPR051782">
    <property type="entry name" value="ABC_Transporter_VariousFunc"/>
</dbReference>
<evidence type="ECO:0008006" key="6">
    <source>
        <dbReference type="Google" id="ProtNLM"/>
    </source>
</evidence>
<dbReference type="GO" id="GO:0005524">
    <property type="term" value="F:ATP binding"/>
    <property type="evidence" value="ECO:0007669"/>
    <property type="project" value="UniProtKB-KW"/>
</dbReference>
<name>A0A1Y4SPX3_9FIRM</name>
<keyword evidence="2" id="KW-0547">Nucleotide-binding</keyword>
<organism evidence="4 5">
    <name type="scientific">Massilimicrobiota timonensis</name>
    <dbReference type="NCBI Taxonomy" id="1776392"/>
    <lineage>
        <taxon>Bacteria</taxon>
        <taxon>Bacillati</taxon>
        <taxon>Bacillota</taxon>
        <taxon>Erysipelotrichia</taxon>
        <taxon>Erysipelotrichales</taxon>
        <taxon>Erysipelotrichaceae</taxon>
        <taxon>Massilimicrobiota</taxon>
    </lineage>
</organism>
<evidence type="ECO:0000256" key="1">
    <source>
        <dbReference type="ARBA" id="ARBA00022448"/>
    </source>
</evidence>